<dbReference type="EMBL" id="JADQBC010000072">
    <property type="protein sequence ID" value="MBR8828485.1"/>
    <property type="molecule type" value="Genomic_DNA"/>
</dbReference>
<sequence>MSALANNQRPAGINTLERHLAYDVLLLARLNPSLRIVEQAGSTTRAVEVVLSPADDGSIRLIARLSLPVDPNYANDTSQPLYMWAQELSNVAIPANWKQA</sequence>
<organism evidence="1 2">
    <name type="scientific">Gomphosphaeria aponina SAG 52.96 = DSM 107014</name>
    <dbReference type="NCBI Taxonomy" id="1521640"/>
    <lineage>
        <taxon>Bacteria</taxon>
        <taxon>Bacillati</taxon>
        <taxon>Cyanobacteriota</taxon>
        <taxon>Cyanophyceae</taxon>
        <taxon>Oscillatoriophycideae</taxon>
        <taxon>Chroococcales</taxon>
        <taxon>Gomphosphaeriaceae</taxon>
        <taxon>Gomphosphaeria</taxon>
    </lineage>
</organism>
<comment type="caution">
    <text evidence="1">The sequence shown here is derived from an EMBL/GenBank/DDBJ whole genome shotgun (WGS) entry which is preliminary data.</text>
</comment>
<evidence type="ECO:0000313" key="1">
    <source>
        <dbReference type="EMBL" id="MBR8828485.1"/>
    </source>
</evidence>
<dbReference type="Proteomes" id="UP000767446">
    <property type="component" value="Unassembled WGS sequence"/>
</dbReference>
<dbReference type="AlphaFoldDB" id="A0A941GS56"/>
<proteinExistence type="predicted"/>
<evidence type="ECO:0000313" key="2">
    <source>
        <dbReference type="Proteomes" id="UP000767446"/>
    </source>
</evidence>
<accession>A0A941GS56</accession>
<name>A0A941GS56_9CHRO</name>
<protein>
    <submittedName>
        <fullName evidence="1">Uncharacterized protein</fullName>
    </submittedName>
</protein>
<gene>
    <name evidence="1" type="ORF">DSM107014_11400</name>
</gene>
<reference evidence="1" key="1">
    <citation type="submission" date="2021-02" db="EMBL/GenBank/DDBJ databases">
        <title>Metagenome analyses of Stigonema ocellatum DSM 106950, Chlorogloea purpurea SAG 13.99 and Gomphosphaeria aponina DSM 107014.</title>
        <authorList>
            <person name="Marter P."/>
            <person name="Huang S."/>
        </authorList>
    </citation>
    <scope>NUCLEOTIDE SEQUENCE</scope>
    <source>
        <strain evidence="1">JP213</strain>
    </source>
</reference>